<feature type="compositionally biased region" description="Basic and acidic residues" evidence="1">
    <location>
        <begin position="373"/>
        <end position="392"/>
    </location>
</feature>
<proteinExistence type="predicted"/>
<name>A0AA48KR25_9ALTE</name>
<reference evidence="2" key="1">
    <citation type="submission" date="2023-01" db="EMBL/GenBank/DDBJ databases">
        <title>Complete genome sequence of Planctobacterium marinum strain Dej080120_11.</title>
        <authorList>
            <person name="Ueki S."/>
            <person name="Maruyama F."/>
        </authorList>
    </citation>
    <scope>NUCLEOTIDE SEQUENCE</scope>
    <source>
        <strain evidence="2">Dej080120_11</strain>
    </source>
</reference>
<sequence length="407" mass="43573">MGNGRNNNNNSGTGRQRSGAVVQKPHLTRFDTKNETTPIQNMGRSKALSAPSRDKLVASFKANHSGVSSNNNEEKRLNKGALPSPNLLQTSQQHTNLLSNALNAGRTDMHHASQERYEKRNESTYNQMNRNQVSRKLHEASQGLSQVSLKPGQFKESLNQKRLESQQISQDTEKALSVKSRIKENNQEAWQKKTSAENWSTLATAVTRGGKIGAGVAAVTGAGAASGLISVGANATSAAANERAAKQFGKSADLFNQNVDDSKQGTELLDSNISAGMSELSRAQADQSHGKAKGQAVGAVVGALGSAPGVDNALQFGIEQVPKQLNRGVQIKYGLDLSSSSSSSSSLSSETKIDNAEAKIAKTLGTREAIKRVTKREESKTNSTQRIREGKTDVINNMLHQASRKGK</sequence>
<evidence type="ECO:0000256" key="1">
    <source>
        <dbReference type="SAM" id="MobiDB-lite"/>
    </source>
</evidence>
<dbReference type="RefSeq" id="WP_338290935.1">
    <property type="nucleotide sequence ID" value="NZ_AP027272.1"/>
</dbReference>
<evidence type="ECO:0000313" key="3">
    <source>
        <dbReference type="Proteomes" id="UP001333710"/>
    </source>
</evidence>
<dbReference type="EMBL" id="AP027272">
    <property type="protein sequence ID" value="BDX05014.1"/>
    <property type="molecule type" value="Genomic_DNA"/>
</dbReference>
<keyword evidence="3" id="KW-1185">Reference proteome</keyword>
<organism evidence="2 3">
    <name type="scientific">Planctobacterium marinum</name>
    <dbReference type="NCBI Taxonomy" id="1631968"/>
    <lineage>
        <taxon>Bacteria</taxon>
        <taxon>Pseudomonadati</taxon>
        <taxon>Pseudomonadota</taxon>
        <taxon>Gammaproteobacteria</taxon>
        <taxon>Alteromonadales</taxon>
        <taxon>Alteromonadaceae</taxon>
        <taxon>Planctobacterium</taxon>
    </lineage>
</organism>
<protein>
    <submittedName>
        <fullName evidence="2">Uncharacterized protein</fullName>
    </submittedName>
</protein>
<feature type="compositionally biased region" description="Low complexity" evidence="1">
    <location>
        <begin position="1"/>
        <end position="19"/>
    </location>
</feature>
<feature type="region of interest" description="Disordered" evidence="1">
    <location>
        <begin position="373"/>
        <end position="393"/>
    </location>
</feature>
<accession>A0AA48KR25</accession>
<dbReference type="Proteomes" id="UP001333710">
    <property type="component" value="Chromosome"/>
</dbReference>
<dbReference type="KEGG" id="pmaw:MACH26_05350"/>
<feature type="region of interest" description="Disordered" evidence="1">
    <location>
        <begin position="1"/>
        <end position="87"/>
    </location>
</feature>
<dbReference type="AlphaFoldDB" id="A0AA48KR25"/>
<gene>
    <name evidence="2" type="ORF">MACH26_05350</name>
</gene>
<evidence type="ECO:0000313" key="2">
    <source>
        <dbReference type="EMBL" id="BDX05014.1"/>
    </source>
</evidence>